<dbReference type="Pfam" id="PF09431">
    <property type="entry name" value="SPIN90_LRD"/>
    <property type="match status" value="1"/>
</dbReference>
<proteinExistence type="predicted"/>
<dbReference type="PANTHER" id="PTHR13357:SF1">
    <property type="entry name" value="NCK-INTERACTING PROTEIN WITH SH3 DOMAIN"/>
    <property type="match status" value="1"/>
</dbReference>
<evidence type="ECO:0000313" key="2">
    <source>
        <dbReference type="EMBL" id="CAG5133084.1"/>
    </source>
</evidence>
<reference evidence="2" key="1">
    <citation type="submission" date="2021-04" db="EMBL/GenBank/DDBJ databases">
        <authorList>
            <consortium name="Molecular Ecology Group"/>
        </authorList>
    </citation>
    <scope>NUCLEOTIDE SEQUENCE</scope>
</reference>
<feature type="domain" description="SPIN90/Ldb17 leucine-rich" evidence="1">
    <location>
        <begin position="212"/>
        <end position="330"/>
    </location>
</feature>
<protein>
    <recommendedName>
        <fullName evidence="1">SPIN90/Ldb17 leucine-rich domain-containing protein</fullName>
    </recommendedName>
</protein>
<dbReference type="InterPro" id="IPR030125">
    <property type="entry name" value="SPIN90/Ldb17"/>
</dbReference>
<dbReference type="OrthoDB" id="445362at2759"/>
<keyword evidence="3" id="KW-1185">Reference proteome</keyword>
<evidence type="ECO:0000259" key="1">
    <source>
        <dbReference type="Pfam" id="PF09431"/>
    </source>
</evidence>
<comment type="caution">
    <text evidence="2">The sequence shown here is derived from an EMBL/GenBank/DDBJ whole genome shotgun (WGS) entry which is preliminary data.</text>
</comment>
<dbReference type="GO" id="GO:0006897">
    <property type="term" value="P:endocytosis"/>
    <property type="evidence" value="ECO:0007669"/>
    <property type="project" value="TreeGrafter"/>
</dbReference>
<dbReference type="PANTHER" id="PTHR13357">
    <property type="entry name" value="SH3 ADAPTER PROTEIN SPIN90 NCK INTERACTING PROTEIN WITH SH3 DOMAIN"/>
    <property type="match status" value="1"/>
</dbReference>
<dbReference type="InterPro" id="IPR018556">
    <property type="entry name" value="SPIN90/Ldb17_LRD"/>
</dbReference>
<dbReference type="GO" id="GO:0071933">
    <property type="term" value="F:Arp2/3 complex binding"/>
    <property type="evidence" value="ECO:0007669"/>
    <property type="project" value="TreeGrafter"/>
</dbReference>
<accession>A0A8S3ZVN2</accession>
<evidence type="ECO:0000313" key="3">
    <source>
        <dbReference type="Proteomes" id="UP000678393"/>
    </source>
</evidence>
<sequence length="377" mass="42976">MNLLATKVPHIKPSLEVVGMRFNMAHECQSTGLDYQCEDTLTVHRLISELEAVTFDSQQRGHYLRDDLDSIIDIITGLSETLNNAKLCVSMAAIQRDNFNMVEIIAKYYQMETRWVIHSCLLHLIEIICRLNPTAIQEFLYSELPQEMVAEMQQHQNDDARFLQVAKTLGIIFMKGLPSPHKLALTMDIPFFIWLLGMTESMAEMNRPSDVDMLLALVCAYHLQHEEDSQNPVTEALKMAHGHALLESALIYLSKHDDPTKLLESSMEPKLNSVVLLLSHLFDNPDTADLLYTNDVEALIGIFEEFLRDLTRDDPLRTQMLHLLENFMRNYPDTVSMKGSLSKRLGPLLLNIREEKGKCGEMAAQILDDNSIIFDDV</sequence>
<dbReference type="Proteomes" id="UP000678393">
    <property type="component" value="Unassembled WGS sequence"/>
</dbReference>
<organism evidence="2 3">
    <name type="scientific">Candidula unifasciata</name>
    <dbReference type="NCBI Taxonomy" id="100452"/>
    <lineage>
        <taxon>Eukaryota</taxon>
        <taxon>Metazoa</taxon>
        <taxon>Spiralia</taxon>
        <taxon>Lophotrochozoa</taxon>
        <taxon>Mollusca</taxon>
        <taxon>Gastropoda</taxon>
        <taxon>Heterobranchia</taxon>
        <taxon>Euthyneura</taxon>
        <taxon>Panpulmonata</taxon>
        <taxon>Eupulmonata</taxon>
        <taxon>Stylommatophora</taxon>
        <taxon>Helicina</taxon>
        <taxon>Helicoidea</taxon>
        <taxon>Geomitridae</taxon>
        <taxon>Candidula</taxon>
    </lineage>
</organism>
<name>A0A8S3ZVN2_9EUPU</name>
<gene>
    <name evidence="2" type="ORF">CUNI_LOCUS18642</name>
</gene>
<dbReference type="AlphaFoldDB" id="A0A8S3ZVN2"/>
<dbReference type="EMBL" id="CAJHNH020005891">
    <property type="protein sequence ID" value="CAG5133084.1"/>
    <property type="molecule type" value="Genomic_DNA"/>
</dbReference>